<dbReference type="GO" id="GO:0005524">
    <property type="term" value="F:ATP binding"/>
    <property type="evidence" value="ECO:0007669"/>
    <property type="project" value="UniProtKB-KW"/>
</dbReference>
<evidence type="ECO:0000256" key="9">
    <source>
        <dbReference type="SAM" id="MobiDB-lite"/>
    </source>
</evidence>
<dbReference type="PROSITE" id="PS50011">
    <property type="entry name" value="PROTEIN_KINASE_DOM"/>
    <property type="match status" value="1"/>
</dbReference>
<reference evidence="11" key="1">
    <citation type="submission" date="2022-04" db="EMBL/GenBank/DDBJ databases">
        <authorList>
            <person name="Xu L."/>
            <person name="Lv Z."/>
        </authorList>
    </citation>
    <scope>NUCLEOTIDE SEQUENCE</scope>
    <source>
        <strain evidence="11">LV_2022a</strain>
    </source>
</reference>
<evidence type="ECO:0000256" key="1">
    <source>
        <dbReference type="ARBA" id="ARBA00012513"/>
    </source>
</evidence>
<dbReference type="Gene3D" id="1.10.510.10">
    <property type="entry name" value="Transferase(Phosphotransferase) domain 1"/>
    <property type="match status" value="1"/>
</dbReference>
<dbReference type="InterPro" id="IPR000719">
    <property type="entry name" value="Prot_kinase_dom"/>
</dbReference>
<keyword evidence="5" id="KW-0418">Kinase</keyword>
<feature type="compositionally biased region" description="Basic and acidic residues" evidence="9">
    <location>
        <begin position="371"/>
        <end position="387"/>
    </location>
</feature>
<dbReference type="InterPro" id="IPR011009">
    <property type="entry name" value="Kinase-like_dom_sf"/>
</dbReference>
<dbReference type="AlphaFoldDB" id="A0AAE1Z877"/>
<evidence type="ECO:0000256" key="8">
    <source>
        <dbReference type="ARBA" id="ARBA00048679"/>
    </source>
</evidence>
<accession>A0AAE1Z877</accession>
<feature type="region of interest" description="Disordered" evidence="9">
    <location>
        <begin position="340"/>
        <end position="408"/>
    </location>
</feature>
<keyword evidence="2" id="KW-0723">Serine/threonine-protein kinase</keyword>
<evidence type="ECO:0000259" key="10">
    <source>
        <dbReference type="PROSITE" id="PS50011"/>
    </source>
</evidence>
<dbReference type="EMBL" id="JALJAT010000006">
    <property type="protein sequence ID" value="KAK4468589.1"/>
    <property type="molecule type" value="Genomic_DNA"/>
</dbReference>
<evidence type="ECO:0000256" key="4">
    <source>
        <dbReference type="ARBA" id="ARBA00022741"/>
    </source>
</evidence>
<evidence type="ECO:0000256" key="3">
    <source>
        <dbReference type="ARBA" id="ARBA00022679"/>
    </source>
</evidence>
<dbReference type="GO" id="GO:2000369">
    <property type="term" value="P:regulation of clathrin-dependent endocytosis"/>
    <property type="evidence" value="ECO:0007669"/>
    <property type="project" value="TreeGrafter"/>
</dbReference>
<comment type="caution">
    <text evidence="11">The sequence shown here is derived from an EMBL/GenBank/DDBJ whole genome shotgun (WGS) entry which is preliminary data.</text>
</comment>
<keyword evidence="12" id="KW-1185">Reference proteome</keyword>
<evidence type="ECO:0000313" key="11">
    <source>
        <dbReference type="EMBL" id="KAK4468589.1"/>
    </source>
</evidence>
<feature type="domain" description="Protein kinase" evidence="10">
    <location>
        <begin position="45"/>
        <end position="310"/>
    </location>
</feature>
<evidence type="ECO:0000313" key="12">
    <source>
        <dbReference type="Proteomes" id="UP001292079"/>
    </source>
</evidence>
<evidence type="ECO:0000256" key="2">
    <source>
        <dbReference type="ARBA" id="ARBA00022527"/>
    </source>
</evidence>
<gene>
    <name evidence="11" type="ORF">MN116_007781</name>
</gene>
<sequence>MKKILARLAQGDSDEAFTSYNNLGNHQGTHVSTIGRNFKLGSFTLIVESVIAEGGFGVVFRVVSQHGHTYALKRTCVNNSHDLAVCKREITIVSSLSHKNILRYVDSKITDIQPGIYEALLLTAYYPGSLSQLINERKQHQRFTEAEVLRIFSDICEAVCRLHHCKTPIIHRDLKIENILIDERNNFILCDFGSATSRVLHPGVHGLTRCEEEISRYTTLAYRAPEMVSLSTSIPLGPQIDIWALGCILYCLCFFNLPFGDSILAIQSGNCSLPDNSPYSERLHKLIGYILCVDPFKRPDIYQVCALVFALIGRNNPAQNLSNLSVPLWKELTVPPRESQLKSPVNLHASEIKSENRPTSPPTNARNKSCSPDDQKQLIHQSTDHHGITNTSVAPRERPRPNCPSSNHRMLVGNTAVNSIIKPPILPSPLSNNNNNINNNPVTTNFDDVLDSTMLTVSDQNVILSFQDSFNQQPTNFWHRRYPSDTSSFSKLLSPTLRHVQSLASLSQVTQSFDSMANNYLPVEYITSVDNVISSSKQTEMSTLPLSNVIIDQSTTTTTDDSVQRLSGGNFEYFHPSLHTQQPQRLSSATSFYSATPLQNVHGNQIMTHSDKHIIKTSTIDNVEDDDILFGAAFDAIRGSGNNNNKDITMEAIKFNQHYLK</sequence>
<protein>
    <recommendedName>
        <fullName evidence="1">non-specific serine/threonine protein kinase</fullName>
        <ecNumber evidence="1">2.7.11.1</ecNumber>
    </recommendedName>
</protein>
<keyword evidence="4" id="KW-0547">Nucleotide-binding</keyword>
<evidence type="ECO:0000256" key="5">
    <source>
        <dbReference type="ARBA" id="ARBA00022777"/>
    </source>
</evidence>
<proteinExistence type="predicted"/>
<dbReference type="GO" id="GO:0005737">
    <property type="term" value="C:cytoplasm"/>
    <property type="evidence" value="ECO:0007669"/>
    <property type="project" value="TreeGrafter"/>
</dbReference>
<dbReference type="GO" id="GO:0045747">
    <property type="term" value="P:positive regulation of Notch signaling pathway"/>
    <property type="evidence" value="ECO:0007669"/>
    <property type="project" value="TreeGrafter"/>
</dbReference>
<dbReference type="PANTHER" id="PTHR22967">
    <property type="entry name" value="SERINE/THREONINE PROTEIN KINASE"/>
    <property type="match status" value="1"/>
</dbReference>
<dbReference type="PANTHER" id="PTHR22967:SF57">
    <property type="entry name" value="AUXILIN, ISOFORM A-RELATED"/>
    <property type="match status" value="1"/>
</dbReference>
<name>A0AAE1Z877_SCHME</name>
<dbReference type="GO" id="GO:0004674">
    <property type="term" value="F:protein serine/threonine kinase activity"/>
    <property type="evidence" value="ECO:0007669"/>
    <property type="project" value="UniProtKB-KW"/>
</dbReference>
<evidence type="ECO:0000256" key="7">
    <source>
        <dbReference type="ARBA" id="ARBA00047899"/>
    </source>
</evidence>
<reference evidence="11" key="2">
    <citation type="journal article" date="2023" name="Infect Dis Poverty">
        <title>Chromosome-scale genome of the human blood fluke Schistosoma mekongi and its implications for public health.</title>
        <authorList>
            <person name="Zhou M."/>
            <person name="Xu L."/>
            <person name="Xu D."/>
            <person name="Chen W."/>
            <person name="Khan J."/>
            <person name="Hu Y."/>
            <person name="Huang H."/>
            <person name="Wei H."/>
            <person name="Zhang Y."/>
            <person name="Chusongsang P."/>
            <person name="Tanasarnprasert K."/>
            <person name="Hu X."/>
            <person name="Limpanont Y."/>
            <person name="Lv Z."/>
        </authorList>
    </citation>
    <scope>NUCLEOTIDE SEQUENCE</scope>
    <source>
        <strain evidence="11">LV_2022a</strain>
    </source>
</reference>
<comment type="catalytic activity">
    <reaction evidence="7">
        <text>L-threonyl-[protein] + ATP = O-phospho-L-threonyl-[protein] + ADP + H(+)</text>
        <dbReference type="Rhea" id="RHEA:46608"/>
        <dbReference type="Rhea" id="RHEA-COMP:11060"/>
        <dbReference type="Rhea" id="RHEA-COMP:11605"/>
        <dbReference type="ChEBI" id="CHEBI:15378"/>
        <dbReference type="ChEBI" id="CHEBI:30013"/>
        <dbReference type="ChEBI" id="CHEBI:30616"/>
        <dbReference type="ChEBI" id="CHEBI:61977"/>
        <dbReference type="ChEBI" id="CHEBI:456216"/>
        <dbReference type="EC" id="2.7.11.1"/>
    </reaction>
</comment>
<comment type="catalytic activity">
    <reaction evidence="8">
        <text>L-seryl-[protein] + ATP = O-phospho-L-seryl-[protein] + ADP + H(+)</text>
        <dbReference type="Rhea" id="RHEA:17989"/>
        <dbReference type="Rhea" id="RHEA-COMP:9863"/>
        <dbReference type="Rhea" id="RHEA-COMP:11604"/>
        <dbReference type="ChEBI" id="CHEBI:15378"/>
        <dbReference type="ChEBI" id="CHEBI:29999"/>
        <dbReference type="ChEBI" id="CHEBI:30616"/>
        <dbReference type="ChEBI" id="CHEBI:83421"/>
        <dbReference type="ChEBI" id="CHEBI:456216"/>
        <dbReference type="EC" id="2.7.11.1"/>
    </reaction>
</comment>
<dbReference type="InterPro" id="IPR008271">
    <property type="entry name" value="Ser/Thr_kinase_AS"/>
</dbReference>
<dbReference type="EC" id="2.7.11.1" evidence="1"/>
<dbReference type="SMART" id="SM00220">
    <property type="entry name" value="S_TKc"/>
    <property type="match status" value="1"/>
</dbReference>
<dbReference type="PROSITE" id="PS00108">
    <property type="entry name" value="PROTEIN_KINASE_ST"/>
    <property type="match status" value="1"/>
</dbReference>
<keyword evidence="6" id="KW-0067">ATP-binding</keyword>
<organism evidence="11 12">
    <name type="scientific">Schistosoma mekongi</name>
    <name type="common">Parasitic worm</name>
    <dbReference type="NCBI Taxonomy" id="38744"/>
    <lineage>
        <taxon>Eukaryota</taxon>
        <taxon>Metazoa</taxon>
        <taxon>Spiralia</taxon>
        <taxon>Lophotrochozoa</taxon>
        <taxon>Platyhelminthes</taxon>
        <taxon>Trematoda</taxon>
        <taxon>Digenea</taxon>
        <taxon>Strigeidida</taxon>
        <taxon>Schistosomatoidea</taxon>
        <taxon>Schistosomatidae</taxon>
        <taxon>Schistosoma</taxon>
    </lineage>
</organism>
<dbReference type="Proteomes" id="UP001292079">
    <property type="component" value="Unassembled WGS sequence"/>
</dbReference>
<evidence type="ECO:0000256" key="6">
    <source>
        <dbReference type="ARBA" id="ARBA00022840"/>
    </source>
</evidence>
<dbReference type="Pfam" id="PF00069">
    <property type="entry name" value="Pkinase"/>
    <property type="match status" value="1"/>
</dbReference>
<dbReference type="GO" id="GO:0035612">
    <property type="term" value="F:AP-2 adaptor complex binding"/>
    <property type="evidence" value="ECO:0007669"/>
    <property type="project" value="TreeGrafter"/>
</dbReference>
<dbReference type="SUPFAM" id="SSF56112">
    <property type="entry name" value="Protein kinase-like (PK-like)"/>
    <property type="match status" value="1"/>
</dbReference>
<keyword evidence="3" id="KW-0808">Transferase</keyword>